<dbReference type="OMA" id="YEMALVQ"/>
<sequence length="277" mass="33084">MNKRNKKASKSFIKTLKSILETDEYSSIIQQTPENDGFIILDQQSLENIILPQHYNIKNFDSFRRSLNIYGFQVKKCKDGKKLYYNKDNNFGNETTFKRVPKKSIQEHIDLLDQTNLQLYFQLMELKQQQESIFLQIQKVIQIQQLISNQMKNLLIRYSKGAIYEMALVQKFPKFFYMFFQSLQNQQYKKHIKKSIIQATKQINQAQNPDIKLQNTNTICQLLRKHLQQFKLNLSFNIQILLKNLDQPEEIEQSIHEYESNFSNYFCLNQKQNNSQI</sequence>
<dbReference type="InterPro" id="IPR000232">
    <property type="entry name" value="HSF_DNA-bd"/>
</dbReference>
<keyword evidence="1" id="KW-0238">DNA-binding</keyword>
<dbReference type="Pfam" id="PF00447">
    <property type="entry name" value="HSF_DNA-bind"/>
    <property type="match status" value="1"/>
</dbReference>
<protein>
    <recommendedName>
        <fullName evidence="3">HSF-type DNA-binding domain-containing protein</fullName>
    </recommendedName>
</protein>
<dbReference type="AlphaFoldDB" id="A0A8S1MCX3"/>
<dbReference type="SMART" id="SM00415">
    <property type="entry name" value="HSF"/>
    <property type="match status" value="1"/>
</dbReference>
<comment type="similarity">
    <text evidence="2">Belongs to the HSF family.</text>
</comment>
<reference evidence="4" key="1">
    <citation type="submission" date="2021-01" db="EMBL/GenBank/DDBJ databases">
        <authorList>
            <consortium name="Genoscope - CEA"/>
            <person name="William W."/>
        </authorList>
    </citation>
    <scope>NUCLEOTIDE SEQUENCE</scope>
</reference>
<proteinExistence type="inferred from homology"/>
<name>A0A8S1MCX3_PARPR</name>
<evidence type="ECO:0000313" key="5">
    <source>
        <dbReference type="Proteomes" id="UP000688137"/>
    </source>
</evidence>
<evidence type="ECO:0000256" key="1">
    <source>
        <dbReference type="ARBA" id="ARBA00023125"/>
    </source>
</evidence>
<organism evidence="4 5">
    <name type="scientific">Paramecium primaurelia</name>
    <dbReference type="NCBI Taxonomy" id="5886"/>
    <lineage>
        <taxon>Eukaryota</taxon>
        <taxon>Sar</taxon>
        <taxon>Alveolata</taxon>
        <taxon>Ciliophora</taxon>
        <taxon>Intramacronucleata</taxon>
        <taxon>Oligohymenophorea</taxon>
        <taxon>Peniculida</taxon>
        <taxon>Parameciidae</taxon>
        <taxon>Paramecium</taxon>
    </lineage>
</organism>
<dbReference type="GO" id="GO:0043565">
    <property type="term" value="F:sequence-specific DNA binding"/>
    <property type="evidence" value="ECO:0007669"/>
    <property type="project" value="InterPro"/>
</dbReference>
<gene>
    <name evidence="4" type="ORF">PPRIM_AZ9-3.1.T0540234</name>
</gene>
<evidence type="ECO:0000259" key="3">
    <source>
        <dbReference type="SMART" id="SM00415"/>
    </source>
</evidence>
<evidence type="ECO:0000256" key="2">
    <source>
        <dbReference type="RuleBase" id="RU004020"/>
    </source>
</evidence>
<dbReference type="FunFam" id="1.10.10.10:FF:001177">
    <property type="entry name" value="Uncharacterized protein"/>
    <property type="match status" value="1"/>
</dbReference>
<dbReference type="Proteomes" id="UP000688137">
    <property type="component" value="Unassembled WGS sequence"/>
</dbReference>
<accession>A0A8S1MCX3</accession>
<feature type="domain" description="HSF-type DNA-binding" evidence="3">
    <location>
        <begin position="8"/>
        <end position="118"/>
    </location>
</feature>
<dbReference type="EMBL" id="CAJJDM010000054">
    <property type="protein sequence ID" value="CAD8075495.1"/>
    <property type="molecule type" value="Genomic_DNA"/>
</dbReference>
<keyword evidence="5" id="KW-1185">Reference proteome</keyword>
<dbReference type="GO" id="GO:0003700">
    <property type="term" value="F:DNA-binding transcription factor activity"/>
    <property type="evidence" value="ECO:0007669"/>
    <property type="project" value="InterPro"/>
</dbReference>
<comment type="caution">
    <text evidence="4">The sequence shown here is derived from an EMBL/GenBank/DDBJ whole genome shotgun (WGS) entry which is preliminary data.</text>
</comment>
<evidence type="ECO:0000313" key="4">
    <source>
        <dbReference type="EMBL" id="CAD8075495.1"/>
    </source>
</evidence>